<evidence type="ECO:0000313" key="2">
    <source>
        <dbReference type="Proteomes" id="UP001409291"/>
    </source>
</evidence>
<dbReference type="Proteomes" id="UP001409291">
    <property type="component" value="Unassembled WGS sequence"/>
</dbReference>
<evidence type="ECO:0000313" key="1">
    <source>
        <dbReference type="EMBL" id="MEN5378619.1"/>
    </source>
</evidence>
<organism evidence="1 2">
    <name type="scientific">Sphingobacterium kitahiroshimense</name>
    <dbReference type="NCBI Taxonomy" id="470446"/>
    <lineage>
        <taxon>Bacteria</taxon>
        <taxon>Pseudomonadati</taxon>
        <taxon>Bacteroidota</taxon>
        <taxon>Sphingobacteriia</taxon>
        <taxon>Sphingobacteriales</taxon>
        <taxon>Sphingobacteriaceae</taxon>
        <taxon>Sphingobacterium</taxon>
    </lineage>
</organism>
<proteinExistence type="predicted"/>
<dbReference type="EMBL" id="JBDJNQ010000007">
    <property type="protein sequence ID" value="MEN5378619.1"/>
    <property type="molecule type" value="Genomic_DNA"/>
</dbReference>
<name>A0ABV0BVP6_9SPHI</name>
<evidence type="ECO:0008006" key="3">
    <source>
        <dbReference type="Google" id="ProtNLM"/>
    </source>
</evidence>
<sequence>MKNTIKIIGLLYMILLLSACDNKLKKETDFQEIPFEEGSNAVLPHLTSYAGQLYLSWVDTVSNSNPSLRYSKLQNGKWQPQVLLASGKNWFVNWADYPMIAMHKGKILSHYLQLSTTGKMAYDIKFNVSDHQGSTHYKLLHSDHTATEHGFVSMTPYRDSSFLVTWLDGRNMVTDAHAHGHHSGTMSVRVAEVTAQGEIKDETIVDDSACTCCQTTTSLTANGPVVLYRDCTSDNIRDIVIVRKVGNGWTKPVPIHADNWFIQGCPVNGPKSAAFGNTLAVAWFTASDETPRVQLVFSGNGGEQFMDPILISNKGVLGRVDVALVDTDQAIVSWMQTEGDLTYLYAMLVNKDGTTGPLRKVTQLSSSRKSGFPQMELVGDQVYFAWVELQNNVTKLRTVSKPINQFK</sequence>
<protein>
    <recommendedName>
        <fullName evidence="3">BNR repeat protein</fullName>
    </recommendedName>
</protein>
<dbReference type="RefSeq" id="WP_339424293.1">
    <property type="nucleotide sequence ID" value="NZ_JBDJLH010000002.1"/>
</dbReference>
<reference evidence="1 2" key="1">
    <citation type="submission" date="2024-04" db="EMBL/GenBank/DDBJ databases">
        <title>WGS of bacteria from Torrens River.</title>
        <authorList>
            <person name="Wyrsch E.R."/>
            <person name="Drigo B."/>
        </authorList>
    </citation>
    <scope>NUCLEOTIDE SEQUENCE [LARGE SCALE GENOMIC DNA]</scope>
    <source>
        <strain evidence="1 2">TWI391</strain>
    </source>
</reference>
<keyword evidence="2" id="KW-1185">Reference proteome</keyword>
<dbReference type="PROSITE" id="PS51257">
    <property type="entry name" value="PROKAR_LIPOPROTEIN"/>
    <property type="match status" value="1"/>
</dbReference>
<accession>A0ABV0BVP6</accession>
<comment type="caution">
    <text evidence="1">The sequence shown here is derived from an EMBL/GenBank/DDBJ whole genome shotgun (WGS) entry which is preliminary data.</text>
</comment>
<gene>
    <name evidence="1" type="ORF">ABE541_15255</name>
</gene>